<dbReference type="Proteomes" id="UP000694621">
    <property type="component" value="Unplaced"/>
</dbReference>
<dbReference type="GO" id="GO:0042626">
    <property type="term" value="F:ATPase-coupled transmembrane transporter activity"/>
    <property type="evidence" value="ECO:0007669"/>
    <property type="project" value="TreeGrafter"/>
</dbReference>
<dbReference type="GO" id="GO:0005524">
    <property type="term" value="F:ATP binding"/>
    <property type="evidence" value="ECO:0007669"/>
    <property type="project" value="UniProtKB-KW"/>
</dbReference>
<keyword evidence="1" id="KW-0547">Nucleotide-binding</keyword>
<proteinExistence type="predicted"/>
<dbReference type="Ensembl" id="ENSAMXT00005030853.1">
    <property type="protein sequence ID" value="ENSAMXP00005028080.1"/>
    <property type="gene ID" value="ENSAMXG00005014045.1"/>
</dbReference>
<reference evidence="3" key="1">
    <citation type="submission" date="2025-08" db="UniProtKB">
        <authorList>
            <consortium name="Ensembl"/>
        </authorList>
    </citation>
    <scope>IDENTIFICATION</scope>
</reference>
<accession>A0A8B9JX62</accession>
<evidence type="ECO:0008006" key="5">
    <source>
        <dbReference type="Google" id="ProtNLM"/>
    </source>
</evidence>
<evidence type="ECO:0000256" key="2">
    <source>
        <dbReference type="ARBA" id="ARBA00022840"/>
    </source>
</evidence>
<protein>
    <recommendedName>
        <fullName evidence="5">ABC transporter domain-containing protein</fullName>
    </recommendedName>
</protein>
<dbReference type="AlphaFoldDB" id="A0A8B9JX62"/>
<evidence type="ECO:0000313" key="3">
    <source>
        <dbReference type="Ensembl" id="ENSAMXP00005028080.1"/>
    </source>
</evidence>
<evidence type="ECO:0000313" key="4">
    <source>
        <dbReference type="Proteomes" id="UP000694621"/>
    </source>
</evidence>
<dbReference type="InterPro" id="IPR027417">
    <property type="entry name" value="P-loop_NTPase"/>
</dbReference>
<dbReference type="OrthoDB" id="6500128at2759"/>
<sequence length="123" mass="13563">MGWVIGPASVVVCRFISSGEKRLLCLARALLGKAGVLLVEEAHPDSESECLLQQLVRTHLPECTVLWLTCMYLTVSCDHRVLVLDAGHPVEFDSPSVLLQQGKLFRQLLRESQRGVLHNTDGG</sequence>
<dbReference type="SUPFAM" id="SSF52540">
    <property type="entry name" value="P-loop containing nucleoside triphosphate hydrolases"/>
    <property type="match status" value="1"/>
</dbReference>
<evidence type="ECO:0000256" key="1">
    <source>
        <dbReference type="ARBA" id="ARBA00022741"/>
    </source>
</evidence>
<keyword evidence="2" id="KW-0067">ATP-binding</keyword>
<name>A0A8B9JX62_ASTMX</name>
<organism evidence="3 4">
    <name type="scientific">Astyanax mexicanus</name>
    <name type="common">Blind cave fish</name>
    <name type="synonym">Astyanax fasciatus mexicanus</name>
    <dbReference type="NCBI Taxonomy" id="7994"/>
    <lineage>
        <taxon>Eukaryota</taxon>
        <taxon>Metazoa</taxon>
        <taxon>Chordata</taxon>
        <taxon>Craniata</taxon>
        <taxon>Vertebrata</taxon>
        <taxon>Euteleostomi</taxon>
        <taxon>Actinopterygii</taxon>
        <taxon>Neopterygii</taxon>
        <taxon>Teleostei</taxon>
        <taxon>Ostariophysi</taxon>
        <taxon>Characiformes</taxon>
        <taxon>Characoidei</taxon>
        <taxon>Acestrorhamphidae</taxon>
        <taxon>Acestrorhamphinae</taxon>
        <taxon>Astyanax</taxon>
    </lineage>
</organism>
<dbReference type="PANTHER" id="PTHR24223">
    <property type="entry name" value="ATP-BINDING CASSETTE SUB-FAMILY C"/>
    <property type="match status" value="1"/>
</dbReference>
<dbReference type="InterPro" id="IPR050173">
    <property type="entry name" value="ABC_transporter_C-like"/>
</dbReference>
<dbReference type="Gene3D" id="3.40.50.300">
    <property type="entry name" value="P-loop containing nucleotide triphosphate hydrolases"/>
    <property type="match status" value="1"/>
</dbReference>
<dbReference type="GO" id="GO:0016020">
    <property type="term" value="C:membrane"/>
    <property type="evidence" value="ECO:0007669"/>
    <property type="project" value="TreeGrafter"/>
</dbReference>